<dbReference type="EMBL" id="BARS01021046">
    <property type="protein sequence ID" value="GAG13432.1"/>
    <property type="molecule type" value="Genomic_DNA"/>
</dbReference>
<gene>
    <name evidence="1" type="ORF">S01H1_33862</name>
</gene>
<evidence type="ECO:0008006" key="2">
    <source>
        <dbReference type="Google" id="ProtNLM"/>
    </source>
</evidence>
<proteinExistence type="predicted"/>
<protein>
    <recommendedName>
        <fullName evidence="2">Carboxypeptidase regulatory-like domain-containing protein</fullName>
    </recommendedName>
</protein>
<name>X0VQJ7_9ZZZZ</name>
<sequence length="109" mass="11790">MDSKWKVIICLAFLLIILGLPMHAYAHGVKIEYTSSMAIEIVAKYDSGEPMSGAQVVVYAPDDPSTPWLTGVCDDEGRFTFTPDSSKPGTWDVQVRQAGHGGIVHIPVG</sequence>
<comment type="caution">
    <text evidence="1">The sequence shown here is derived from an EMBL/GenBank/DDBJ whole genome shotgun (WGS) entry which is preliminary data.</text>
</comment>
<evidence type="ECO:0000313" key="1">
    <source>
        <dbReference type="EMBL" id="GAG13432.1"/>
    </source>
</evidence>
<reference evidence="1" key="1">
    <citation type="journal article" date="2014" name="Front. Microbiol.">
        <title>High frequency of phylogenetically diverse reductive dehalogenase-homologous genes in deep subseafloor sedimentary metagenomes.</title>
        <authorList>
            <person name="Kawai M."/>
            <person name="Futagami T."/>
            <person name="Toyoda A."/>
            <person name="Takaki Y."/>
            <person name="Nishi S."/>
            <person name="Hori S."/>
            <person name="Arai W."/>
            <person name="Tsubouchi T."/>
            <person name="Morono Y."/>
            <person name="Uchiyama I."/>
            <person name="Ito T."/>
            <person name="Fujiyama A."/>
            <person name="Inagaki F."/>
            <person name="Takami H."/>
        </authorList>
    </citation>
    <scope>NUCLEOTIDE SEQUENCE</scope>
    <source>
        <strain evidence="1">Expedition CK06-06</strain>
    </source>
</reference>
<organism evidence="1">
    <name type="scientific">marine sediment metagenome</name>
    <dbReference type="NCBI Taxonomy" id="412755"/>
    <lineage>
        <taxon>unclassified sequences</taxon>
        <taxon>metagenomes</taxon>
        <taxon>ecological metagenomes</taxon>
    </lineage>
</organism>
<accession>X0VQJ7</accession>
<dbReference type="SUPFAM" id="SSF49478">
    <property type="entry name" value="Cna protein B-type domain"/>
    <property type="match status" value="1"/>
</dbReference>
<dbReference type="AlphaFoldDB" id="X0VQJ7"/>
<feature type="non-terminal residue" evidence="1">
    <location>
        <position position="109"/>
    </location>
</feature>